<dbReference type="GO" id="GO:0000160">
    <property type="term" value="P:phosphorelay signal transduction system"/>
    <property type="evidence" value="ECO:0007669"/>
    <property type="project" value="UniProtKB-KW"/>
</dbReference>
<dbReference type="STRING" id="70996.SE18_21885"/>
<feature type="transmembrane region" description="Helical" evidence="8">
    <location>
        <begin position="31"/>
        <end position="51"/>
    </location>
</feature>
<dbReference type="GO" id="GO:0005524">
    <property type="term" value="F:ATP binding"/>
    <property type="evidence" value="ECO:0007669"/>
    <property type="project" value="UniProtKB-KW"/>
</dbReference>
<feature type="transmembrane region" description="Helical" evidence="8">
    <location>
        <begin position="159"/>
        <end position="179"/>
    </location>
</feature>
<accession>A0A0P6XE72</accession>
<keyword evidence="7" id="KW-0902">Two-component regulatory system</keyword>
<evidence type="ECO:0000256" key="4">
    <source>
        <dbReference type="ARBA" id="ARBA00022741"/>
    </source>
</evidence>
<feature type="transmembrane region" description="Helical" evidence="8">
    <location>
        <begin position="88"/>
        <end position="106"/>
    </location>
</feature>
<keyword evidence="8" id="KW-0472">Membrane</keyword>
<evidence type="ECO:0000313" key="11">
    <source>
        <dbReference type="Proteomes" id="UP000050277"/>
    </source>
</evidence>
<evidence type="ECO:0000259" key="9">
    <source>
        <dbReference type="PROSITE" id="PS50109"/>
    </source>
</evidence>
<keyword evidence="8" id="KW-1133">Transmembrane helix</keyword>
<dbReference type="PROSITE" id="PS50109">
    <property type="entry name" value="HIS_KIN"/>
    <property type="match status" value="1"/>
</dbReference>
<reference evidence="10 11" key="1">
    <citation type="submission" date="2015-07" db="EMBL/GenBank/DDBJ databases">
        <title>Whole genome sequence of Herpetosiphon geysericola DSM 7119.</title>
        <authorList>
            <person name="Hemp J."/>
            <person name="Ward L.M."/>
            <person name="Pace L.A."/>
            <person name="Fischer W.W."/>
        </authorList>
    </citation>
    <scope>NUCLEOTIDE SEQUENCE [LARGE SCALE GENOMIC DNA]</scope>
    <source>
        <strain evidence="10 11">DSM 7119</strain>
    </source>
</reference>
<dbReference type="OrthoDB" id="9806995at2"/>
<name>A0A0P6XE72_9CHLR</name>
<gene>
    <name evidence="10" type="ORF">SE18_21885</name>
</gene>
<comment type="catalytic activity">
    <reaction evidence="1">
        <text>ATP + protein L-histidine = ADP + protein N-phospho-L-histidine.</text>
        <dbReference type="EC" id="2.7.13.3"/>
    </reaction>
</comment>
<evidence type="ECO:0000256" key="8">
    <source>
        <dbReference type="SAM" id="Phobius"/>
    </source>
</evidence>
<evidence type="ECO:0000256" key="1">
    <source>
        <dbReference type="ARBA" id="ARBA00000085"/>
    </source>
</evidence>
<dbReference type="Pfam" id="PF02518">
    <property type="entry name" value="HATPase_c"/>
    <property type="match status" value="1"/>
</dbReference>
<evidence type="ECO:0000256" key="6">
    <source>
        <dbReference type="ARBA" id="ARBA00022840"/>
    </source>
</evidence>
<dbReference type="PANTHER" id="PTHR44936:SF10">
    <property type="entry name" value="SENSOR PROTEIN RSTB"/>
    <property type="match status" value="1"/>
</dbReference>
<dbReference type="InterPro" id="IPR004358">
    <property type="entry name" value="Sig_transdc_His_kin-like_C"/>
</dbReference>
<dbReference type="SUPFAM" id="SSF55874">
    <property type="entry name" value="ATPase domain of HSP90 chaperone/DNA topoisomerase II/histidine kinase"/>
    <property type="match status" value="1"/>
</dbReference>
<comment type="caution">
    <text evidence="10">The sequence shown here is derived from an EMBL/GenBank/DDBJ whole genome shotgun (WGS) entry which is preliminary data.</text>
</comment>
<dbReference type="Gene3D" id="3.30.565.10">
    <property type="entry name" value="Histidine kinase-like ATPase, C-terminal domain"/>
    <property type="match status" value="1"/>
</dbReference>
<evidence type="ECO:0000256" key="5">
    <source>
        <dbReference type="ARBA" id="ARBA00022777"/>
    </source>
</evidence>
<dbReference type="EMBL" id="LGKP01000035">
    <property type="protein sequence ID" value="KPL81321.1"/>
    <property type="molecule type" value="Genomic_DNA"/>
</dbReference>
<keyword evidence="11" id="KW-1185">Reference proteome</keyword>
<organism evidence="10 11">
    <name type="scientific">Herpetosiphon geysericola</name>
    <dbReference type="NCBI Taxonomy" id="70996"/>
    <lineage>
        <taxon>Bacteria</taxon>
        <taxon>Bacillati</taxon>
        <taxon>Chloroflexota</taxon>
        <taxon>Chloroflexia</taxon>
        <taxon>Herpetosiphonales</taxon>
        <taxon>Herpetosiphonaceae</taxon>
        <taxon>Herpetosiphon</taxon>
    </lineage>
</organism>
<dbReference type="PRINTS" id="PR00344">
    <property type="entry name" value="BCTRLSENSOR"/>
</dbReference>
<dbReference type="SMART" id="SM00387">
    <property type="entry name" value="HATPase_c"/>
    <property type="match status" value="1"/>
</dbReference>
<dbReference type="InterPro" id="IPR005467">
    <property type="entry name" value="His_kinase_dom"/>
</dbReference>
<dbReference type="Proteomes" id="UP000050277">
    <property type="component" value="Unassembled WGS sequence"/>
</dbReference>
<evidence type="ECO:0000256" key="7">
    <source>
        <dbReference type="ARBA" id="ARBA00023012"/>
    </source>
</evidence>
<dbReference type="InterPro" id="IPR003594">
    <property type="entry name" value="HATPase_dom"/>
</dbReference>
<keyword evidence="4" id="KW-0547">Nucleotide-binding</keyword>
<dbReference type="RefSeq" id="WP_054536592.1">
    <property type="nucleotide sequence ID" value="NZ_LGKP01000035.1"/>
</dbReference>
<dbReference type="PANTHER" id="PTHR44936">
    <property type="entry name" value="SENSOR PROTEIN CREC"/>
    <property type="match status" value="1"/>
</dbReference>
<feature type="transmembrane region" description="Helical" evidence="8">
    <location>
        <begin position="63"/>
        <end position="81"/>
    </location>
</feature>
<keyword evidence="6" id="KW-0067">ATP-binding</keyword>
<dbReference type="InterPro" id="IPR050980">
    <property type="entry name" value="2C_sensor_his_kinase"/>
</dbReference>
<evidence type="ECO:0000256" key="2">
    <source>
        <dbReference type="ARBA" id="ARBA00012438"/>
    </source>
</evidence>
<dbReference type="InterPro" id="IPR036890">
    <property type="entry name" value="HATPase_C_sf"/>
</dbReference>
<keyword evidence="3" id="KW-0808">Transferase</keyword>
<dbReference type="GO" id="GO:0004673">
    <property type="term" value="F:protein histidine kinase activity"/>
    <property type="evidence" value="ECO:0007669"/>
    <property type="project" value="UniProtKB-EC"/>
</dbReference>
<keyword evidence="5" id="KW-0418">Kinase</keyword>
<proteinExistence type="predicted"/>
<feature type="domain" description="Histidine kinase" evidence="9">
    <location>
        <begin position="204"/>
        <end position="431"/>
    </location>
</feature>
<evidence type="ECO:0000313" key="10">
    <source>
        <dbReference type="EMBL" id="KPL81321.1"/>
    </source>
</evidence>
<feature type="transmembrane region" description="Helical" evidence="8">
    <location>
        <begin position="112"/>
        <end position="128"/>
    </location>
</feature>
<keyword evidence="8" id="KW-0812">Transmembrane</keyword>
<dbReference type="EC" id="2.7.13.3" evidence="2"/>
<evidence type="ECO:0000256" key="3">
    <source>
        <dbReference type="ARBA" id="ARBA00022679"/>
    </source>
</evidence>
<protein>
    <recommendedName>
        <fullName evidence="2">histidine kinase</fullName>
        <ecNumber evidence="2">2.7.13.3</ecNumber>
    </recommendedName>
</protein>
<dbReference type="AlphaFoldDB" id="A0A0P6XE72"/>
<sequence length="431" mass="48001">MPKQAPLSWKARGWRWMKQWWQDIVHGADPFATLTAILALFTGLIGIMGAFNLDYGGAPTGVILLDFGVALCLGGLAWWMFRQQSAMWPRWIVVAVLTLACFYVLATIPSDAAVVVLTMLPILMAMLASRRWWPIAFYPLSVTIVASLHAGGWQVFTPAIIAFNILEFLMLWGVTSQAVQFAKARVKTEAQLSKEQQVRQFMRFFQHELRSYSNSLDVLLPMLNQQLSERPALEQSTIQPQELVSVLQSTADSIRQLTTELLVLTREGQLLPQQRMPIQLLPLLQSEQAESQAEMQRHGLNSTIQLACPVECIVIGDALFLRLAVHTILQNAFEALLRYPGEGQIFIQVEQTAQQTTIVIYDTGKGFPNDLLDHLNQAQSLNQALGWTTKIGGSGLGMPLIRHVAMLHGGTAHFSNRPEGGAQIRLVLPQV</sequence>